<feature type="transmembrane region" description="Helical" evidence="6">
    <location>
        <begin position="49"/>
        <end position="69"/>
    </location>
</feature>
<evidence type="ECO:0000256" key="4">
    <source>
        <dbReference type="ARBA" id="ARBA00022989"/>
    </source>
</evidence>
<comment type="similarity">
    <text evidence="2">Belongs to the TMEM144 family.</text>
</comment>
<keyword evidence="3 6" id="KW-0812">Transmembrane</keyword>
<feature type="transmembrane region" description="Helical" evidence="6">
    <location>
        <begin position="370"/>
        <end position="390"/>
    </location>
</feature>
<dbReference type="AlphaFoldDB" id="A0ABD0JCU4"/>
<evidence type="ECO:0000256" key="3">
    <source>
        <dbReference type="ARBA" id="ARBA00022692"/>
    </source>
</evidence>
<keyword evidence="7" id="KW-0732">Signal</keyword>
<dbReference type="Proteomes" id="UP001519460">
    <property type="component" value="Unassembled WGS sequence"/>
</dbReference>
<evidence type="ECO:0000313" key="9">
    <source>
        <dbReference type="Proteomes" id="UP001519460"/>
    </source>
</evidence>
<evidence type="ECO:0000313" key="8">
    <source>
        <dbReference type="EMBL" id="KAK7471345.1"/>
    </source>
</evidence>
<evidence type="ECO:0000256" key="1">
    <source>
        <dbReference type="ARBA" id="ARBA00004141"/>
    </source>
</evidence>
<feature type="transmembrane region" description="Helical" evidence="6">
    <location>
        <begin position="280"/>
        <end position="300"/>
    </location>
</feature>
<feature type="signal peptide" evidence="7">
    <location>
        <begin position="1"/>
        <end position="21"/>
    </location>
</feature>
<evidence type="ECO:0000256" key="6">
    <source>
        <dbReference type="SAM" id="Phobius"/>
    </source>
</evidence>
<feature type="transmembrane region" description="Helical" evidence="6">
    <location>
        <begin position="134"/>
        <end position="155"/>
    </location>
</feature>
<organism evidence="8 9">
    <name type="scientific">Batillaria attramentaria</name>
    <dbReference type="NCBI Taxonomy" id="370345"/>
    <lineage>
        <taxon>Eukaryota</taxon>
        <taxon>Metazoa</taxon>
        <taxon>Spiralia</taxon>
        <taxon>Lophotrochozoa</taxon>
        <taxon>Mollusca</taxon>
        <taxon>Gastropoda</taxon>
        <taxon>Caenogastropoda</taxon>
        <taxon>Sorbeoconcha</taxon>
        <taxon>Cerithioidea</taxon>
        <taxon>Batillariidae</taxon>
        <taxon>Batillaria</taxon>
    </lineage>
</organism>
<feature type="transmembrane region" description="Helical" evidence="6">
    <location>
        <begin position="312"/>
        <end position="332"/>
    </location>
</feature>
<feature type="transmembrane region" description="Helical" evidence="6">
    <location>
        <begin position="106"/>
        <end position="127"/>
    </location>
</feature>
<gene>
    <name evidence="8" type="ORF">BaRGS_00036020</name>
</gene>
<dbReference type="InterPro" id="IPR010651">
    <property type="entry name" value="Sugar_transport"/>
</dbReference>
<dbReference type="PANTHER" id="PTHR16119">
    <property type="entry name" value="TRANSMEMBRANE PROTEIN 144"/>
    <property type="match status" value="1"/>
</dbReference>
<keyword evidence="9" id="KW-1185">Reference proteome</keyword>
<dbReference type="GO" id="GO:0016020">
    <property type="term" value="C:membrane"/>
    <property type="evidence" value="ECO:0007669"/>
    <property type="project" value="UniProtKB-SubCell"/>
</dbReference>
<feature type="transmembrane region" description="Helical" evidence="6">
    <location>
        <begin position="81"/>
        <end position="100"/>
    </location>
</feature>
<dbReference type="PANTHER" id="PTHR16119:SF17">
    <property type="entry name" value="TRANSMEMBRANE PROTEIN 144"/>
    <property type="match status" value="1"/>
</dbReference>
<comment type="caution">
    <text evidence="8">The sequence shown here is derived from an EMBL/GenBank/DDBJ whole genome shotgun (WGS) entry which is preliminary data.</text>
</comment>
<proteinExistence type="inferred from homology"/>
<reference evidence="8 9" key="1">
    <citation type="journal article" date="2023" name="Sci. Data">
        <title>Genome assembly of the Korean intertidal mud-creeper Batillaria attramentaria.</title>
        <authorList>
            <person name="Patra A.K."/>
            <person name="Ho P.T."/>
            <person name="Jun S."/>
            <person name="Lee S.J."/>
            <person name="Kim Y."/>
            <person name="Won Y.J."/>
        </authorList>
    </citation>
    <scope>NUCLEOTIDE SEQUENCE [LARGE SCALE GENOMIC DNA]</scope>
    <source>
        <strain evidence="8">Wonlab-2016</strain>
    </source>
</reference>
<feature type="transmembrane region" description="Helical" evidence="6">
    <location>
        <begin position="344"/>
        <end position="363"/>
    </location>
</feature>
<dbReference type="InterPro" id="IPR012435">
    <property type="entry name" value="TMEM144"/>
</dbReference>
<sequence length="393" mass="42389">MERSSILVVFMALAAMQIVSSEVLSATPVSEWLDTTTTNSSNSSDTGYPTYVGFITAGVAVITFGSNFIPVKQFDTGDGMFFQWMMCCGVFLPGIIIQMWRQSEFYPLVMLGGTIWTTGNICVVPIIKTIGMGLGLCIWGMFNLLSGWASGRFGWFGLIPEVPKNTTLNYIGVALAVASSVIYVFVKNEVSTADAEMVINVDEEDDPLIDRRSSSANSNPGRTPAPDHSFINNFTPSQKKIVGVTLSIFSGLLYGSSFAPAIHCQDNYYKASQNSLDYVFAHYCGIFLTSSVYFFIYAIFKKNNPAVYPKVILPAVVSGAMWGVATACWFVANKALSEPVSFPIVTTGPGAIASLFWGVVVFGEIKGRRNILILLLAFAVTAGGVALAAISHG</sequence>
<name>A0ABD0JCU4_9CAEN</name>
<evidence type="ECO:0000256" key="2">
    <source>
        <dbReference type="ARBA" id="ARBA00005731"/>
    </source>
</evidence>
<accession>A0ABD0JCU4</accession>
<evidence type="ECO:0000256" key="7">
    <source>
        <dbReference type="SAM" id="SignalP"/>
    </source>
</evidence>
<comment type="subcellular location">
    <subcellularLocation>
        <location evidence="1">Membrane</location>
        <topology evidence="1">Multi-pass membrane protein</topology>
    </subcellularLocation>
</comment>
<evidence type="ECO:0000256" key="5">
    <source>
        <dbReference type="ARBA" id="ARBA00023136"/>
    </source>
</evidence>
<feature type="transmembrane region" description="Helical" evidence="6">
    <location>
        <begin position="167"/>
        <end position="186"/>
    </location>
</feature>
<feature type="chain" id="PRO_5044773054" description="Transmembrane protein 144" evidence="7">
    <location>
        <begin position="22"/>
        <end position="393"/>
    </location>
</feature>
<keyword evidence="4 6" id="KW-1133">Transmembrane helix</keyword>
<protein>
    <recommendedName>
        <fullName evidence="10">Transmembrane protein 144</fullName>
    </recommendedName>
</protein>
<feature type="transmembrane region" description="Helical" evidence="6">
    <location>
        <begin position="241"/>
        <end position="260"/>
    </location>
</feature>
<dbReference type="EMBL" id="JACVVK020000497">
    <property type="protein sequence ID" value="KAK7471345.1"/>
    <property type="molecule type" value="Genomic_DNA"/>
</dbReference>
<evidence type="ECO:0008006" key="10">
    <source>
        <dbReference type="Google" id="ProtNLM"/>
    </source>
</evidence>
<keyword evidence="5 6" id="KW-0472">Membrane</keyword>
<dbReference type="Pfam" id="PF07857">
    <property type="entry name" value="TMEM144"/>
    <property type="match status" value="1"/>
</dbReference>